<dbReference type="Gene3D" id="3.40.50.720">
    <property type="entry name" value="NAD(P)-binding Rossmann-like Domain"/>
    <property type="match status" value="1"/>
</dbReference>
<protein>
    <recommendedName>
        <fullName evidence="1">PRISE-like Rossmann-fold domain-containing protein</fullName>
    </recommendedName>
</protein>
<evidence type="ECO:0000313" key="2">
    <source>
        <dbReference type="EMBL" id="CAL4948469.1"/>
    </source>
</evidence>
<dbReference type="InterPro" id="IPR055222">
    <property type="entry name" value="PRISE-like_Rossmann-fold"/>
</dbReference>
<sequence>MGRRRWWPGAFDSSKRRREERAAAEAPAFAHVALVVGSTDDVGAALLDVLLGPDAPAGPWKVYALSQRALLPSSASAEASSSSNRSTVIRLHVDLADSAAVAQVLAPLTDITHVFYTGWTPFPGSTEAEAREANCGMLRKVLSAVVPNCPALAHVCLQTGRRPLMGVHAAARPQREDLPRLDYPHLEDALLDELADSDGAAITWSVHRPSTIFGLSPRSTRNVAAGLCAYAAICGEEGVTLRWPGSREAWEGVIDPSDAELVAEHALWAALDPDGKTNAFNSTKGNVFKWKELCPMLAMHFQLEWSGYDGESKRFKLVEAMAGKEDVWAQIVEEKKLAGTGLDNITTWWLVDAVINIDKEHLSTMTKDKDHGLFGFWNVVRFFWNIVISVMPSEVCFISF</sequence>
<dbReference type="AlphaFoldDB" id="A0ABC8YSZ0"/>
<organism evidence="2 3">
    <name type="scientific">Urochloa decumbens</name>
    <dbReference type="NCBI Taxonomy" id="240449"/>
    <lineage>
        <taxon>Eukaryota</taxon>
        <taxon>Viridiplantae</taxon>
        <taxon>Streptophyta</taxon>
        <taxon>Embryophyta</taxon>
        <taxon>Tracheophyta</taxon>
        <taxon>Spermatophyta</taxon>
        <taxon>Magnoliopsida</taxon>
        <taxon>Liliopsida</taxon>
        <taxon>Poales</taxon>
        <taxon>Poaceae</taxon>
        <taxon>PACMAD clade</taxon>
        <taxon>Panicoideae</taxon>
        <taxon>Panicodae</taxon>
        <taxon>Paniceae</taxon>
        <taxon>Melinidinae</taxon>
        <taxon>Urochloa</taxon>
    </lineage>
</organism>
<accession>A0ABC8YSZ0</accession>
<feature type="domain" description="PRISE-like Rossmann-fold" evidence="1">
    <location>
        <begin position="33"/>
        <end position="329"/>
    </location>
</feature>
<dbReference type="EMBL" id="OZ075127">
    <property type="protein sequence ID" value="CAL4948469.1"/>
    <property type="molecule type" value="Genomic_DNA"/>
</dbReference>
<dbReference type="PANTHER" id="PTHR32487">
    <property type="entry name" value="3-OXO-DELTA(4,5)-STEROID 5-BETA-REDUCTASE"/>
    <property type="match status" value="1"/>
</dbReference>
<dbReference type="Proteomes" id="UP001497457">
    <property type="component" value="Chromosome 17b"/>
</dbReference>
<name>A0ABC8YSZ0_9POAL</name>
<dbReference type="SUPFAM" id="SSF51735">
    <property type="entry name" value="NAD(P)-binding Rossmann-fold domains"/>
    <property type="match status" value="1"/>
</dbReference>
<dbReference type="GO" id="GO:0016627">
    <property type="term" value="F:oxidoreductase activity, acting on the CH-CH group of donors"/>
    <property type="evidence" value="ECO:0007669"/>
    <property type="project" value="UniProtKB-ARBA"/>
</dbReference>
<dbReference type="InterPro" id="IPR036291">
    <property type="entry name" value="NAD(P)-bd_dom_sf"/>
</dbReference>
<reference evidence="2" key="1">
    <citation type="submission" date="2024-10" db="EMBL/GenBank/DDBJ databases">
        <authorList>
            <person name="Ryan C."/>
        </authorList>
    </citation>
    <scope>NUCLEOTIDE SEQUENCE [LARGE SCALE GENOMIC DNA]</scope>
</reference>
<dbReference type="Pfam" id="PF22917">
    <property type="entry name" value="PRISE"/>
    <property type="match status" value="1"/>
</dbReference>
<keyword evidence="3" id="KW-1185">Reference proteome</keyword>
<gene>
    <name evidence="2" type="ORF">URODEC1_LOCUS37421</name>
</gene>
<evidence type="ECO:0000313" key="3">
    <source>
        <dbReference type="Proteomes" id="UP001497457"/>
    </source>
</evidence>
<evidence type="ECO:0000259" key="1">
    <source>
        <dbReference type="Pfam" id="PF22917"/>
    </source>
</evidence>
<dbReference type="PANTHER" id="PTHR32487:SF11">
    <property type="entry name" value="NAD-DEPENDENT EPIMERASE_DEHYDRATASE DOMAIN-CONTAINING PROTEIN"/>
    <property type="match status" value="1"/>
</dbReference>
<proteinExistence type="predicted"/>